<organism evidence="4 5">
    <name type="scientific">Prymnesium parvum</name>
    <name type="common">Toxic golden alga</name>
    <dbReference type="NCBI Taxonomy" id="97485"/>
    <lineage>
        <taxon>Eukaryota</taxon>
        <taxon>Haptista</taxon>
        <taxon>Haptophyta</taxon>
        <taxon>Prymnesiophyceae</taxon>
        <taxon>Prymnesiales</taxon>
        <taxon>Prymnesiaceae</taxon>
        <taxon>Prymnesium</taxon>
    </lineage>
</organism>
<keyword evidence="5" id="KW-1185">Reference proteome</keyword>
<dbReference type="InterPro" id="IPR039843">
    <property type="entry name" value="KXD1-like"/>
</dbReference>
<evidence type="ECO:0000256" key="2">
    <source>
        <dbReference type="SAM" id="MobiDB-lite"/>
    </source>
</evidence>
<reference evidence="4 5" key="1">
    <citation type="journal article" date="2024" name="Science">
        <title>Giant polyketide synthase enzymes in the biosynthesis of giant marine polyether toxins.</title>
        <authorList>
            <person name="Fallon T.R."/>
            <person name="Shende V.V."/>
            <person name="Wierzbicki I.H."/>
            <person name="Pendleton A.L."/>
            <person name="Watervoot N.F."/>
            <person name="Auber R.P."/>
            <person name="Gonzalez D.J."/>
            <person name="Wisecaver J.H."/>
            <person name="Moore B.S."/>
        </authorList>
    </citation>
    <scope>NUCLEOTIDE SEQUENCE [LARGE SCALE GENOMIC DNA]</scope>
    <source>
        <strain evidence="4 5">12B1</strain>
    </source>
</reference>
<sequence>MSDPPLPGDAARPGAACSSAQAFTASISGGIPEDHVAQLVRLQTTTFTSLRSASEQLAHFNRYSAAEHSRLASRFEAHAALLRQLQAELMDAFKRIRGIKQHLLETHPELRAAAKAAEERRNEEIEREVERRAACGAASGAEAGETMLPVDAAAGGTADEERREEAPPEPAADAAGIMGDETPPDEATLGRLLTKVELQCSAPAEGVGTPPDP</sequence>
<evidence type="ECO:0000259" key="3">
    <source>
        <dbReference type="Pfam" id="PF10241"/>
    </source>
</evidence>
<comment type="caution">
    <text evidence="4">The sequence shown here is derived from an EMBL/GenBank/DDBJ whole genome shotgun (WGS) entry which is preliminary data.</text>
</comment>
<comment type="similarity">
    <text evidence="1">Belongs to the KXD1 family.</text>
</comment>
<accession>A0AB34J1Q2</accession>
<evidence type="ECO:0000313" key="5">
    <source>
        <dbReference type="Proteomes" id="UP001515480"/>
    </source>
</evidence>
<dbReference type="InterPro" id="IPR019371">
    <property type="entry name" value="KxDL_dom"/>
</dbReference>
<dbReference type="GO" id="GO:0032418">
    <property type="term" value="P:lysosome localization"/>
    <property type="evidence" value="ECO:0007669"/>
    <property type="project" value="TreeGrafter"/>
</dbReference>
<dbReference type="PANTHER" id="PTHR13511">
    <property type="entry name" value="KXDL MOTIF-CONTAINING PROTEIN 1"/>
    <property type="match status" value="1"/>
</dbReference>
<dbReference type="Pfam" id="PF10241">
    <property type="entry name" value="KxDL"/>
    <property type="match status" value="1"/>
</dbReference>
<feature type="domain" description="KxDL" evidence="3">
    <location>
        <begin position="31"/>
        <end position="109"/>
    </location>
</feature>
<evidence type="ECO:0000313" key="4">
    <source>
        <dbReference type="EMBL" id="KAL1511443.1"/>
    </source>
</evidence>
<feature type="region of interest" description="Disordered" evidence="2">
    <location>
        <begin position="136"/>
        <end position="189"/>
    </location>
</feature>
<dbReference type="GO" id="GO:0099078">
    <property type="term" value="C:BORC complex"/>
    <property type="evidence" value="ECO:0007669"/>
    <property type="project" value="TreeGrafter"/>
</dbReference>
<dbReference type="EMBL" id="JBGBPQ010000014">
    <property type="protein sequence ID" value="KAL1511443.1"/>
    <property type="molecule type" value="Genomic_DNA"/>
</dbReference>
<dbReference type="Proteomes" id="UP001515480">
    <property type="component" value="Unassembled WGS sequence"/>
</dbReference>
<evidence type="ECO:0000256" key="1">
    <source>
        <dbReference type="ARBA" id="ARBA00005913"/>
    </source>
</evidence>
<feature type="compositionally biased region" description="Low complexity" evidence="2">
    <location>
        <begin position="136"/>
        <end position="145"/>
    </location>
</feature>
<gene>
    <name evidence="4" type="ORF">AB1Y20_006242</name>
</gene>
<protein>
    <recommendedName>
        <fullName evidence="3">KxDL domain-containing protein</fullName>
    </recommendedName>
</protein>
<proteinExistence type="inferred from homology"/>
<dbReference type="PANTHER" id="PTHR13511:SF0">
    <property type="entry name" value="KXDL MOTIF-CONTAINING PROTEIN 1"/>
    <property type="match status" value="1"/>
</dbReference>
<dbReference type="AlphaFoldDB" id="A0AB34J1Q2"/>
<name>A0AB34J1Q2_PRYPA</name>